<evidence type="ECO:0000313" key="3">
    <source>
        <dbReference type="Proteomes" id="UP001206925"/>
    </source>
</evidence>
<dbReference type="AlphaFoldDB" id="A0AAD5GH05"/>
<dbReference type="InterPro" id="IPR004314">
    <property type="entry name" value="Neprosin"/>
</dbReference>
<dbReference type="PANTHER" id="PTHR31589">
    <property type="entry name" value="PROTEIN, PUTATIVE (DUF239)-RELATED-RELATED"/>
    <property type="match status" value="1"/>
</dbReference>
<proteinExistence type="predicted"/>
<feature type="non-terminal residue" evidence="2">
    <location>
        <position position="1"/>
    </location>
</feature>
<dbReference type="InterPro" id="IPR053168">
    <property type="entry name" value="Glutamic_endopeptidase"/>
</dbReference>
<feature type="domain" description="Neprosin PEP catalytic" evidence="1">
    <location>
        <begin position="34"/>
        <end position="161"/>
    </location>
</feature>
<dbReference type="Gene3D" id="3.90.1320.10">
    <property type="entry name" value="Outer-capsid protein sigma 3, large lobe"/>
    <property type="match status" value="1"/>
</dbReference>
<organism evidence="2 3">
    <name type="scientific">Ambrosia artemisiifolia</name>
    <name type="common">Common ragweed</name>
    <dbReference type="NCBI Taxonomy" id="4212"/>
    <lineage>
        <taxon>Eukaryota</taxon>
        <taxon>Viridiplantae</taxon>
        <taxon>Streptophyta</taxon>
        <taxon>Embryophyta</taxon>
        <taxon>Tracheophyta</taxon>
        <taxon>Spermatophyta</taxon>
        <taxon>Magnoliopsida</taxon>
        <taxon>eudicotyledons</taxon>
        <taxon>Gunneridae</taxon>
        <taxon>Pentapetalae</taxon>
        <taxon>asterids</taxon>
        <taxon>campanulids</taxon>
        <taxon>Asterales</taxon>
        <taxon>Asteraceae</taxon>
        <taxon>Asteroideae</taxon>
        <taxon>Heliantheae alliance</taxon>
        <taxon>Heliantheae</taxon>
        <taxon>Ambrosia</taxon>
    </lineage>
</organism>
<dbReference type="Pfam" id="PF03080">
    <property type="entry name" value="Neprosin"/>
    <property type="match status" value="1"/>
</dbReference>
<sequence>MMSRNFNLNPLTTNAILLVASGEKTGGYTITNMVWDLMQARNIVPSLPACQAYYNGLRRQILWSKGYHEHECLGTEDTTERVCLSQIWILGGSFGEDLKSIESGWQVSPDLYVDNNTRLFTYWTSDAYQATGCYNLICSGFIQINNPLFLHIGMHNMISQPGQDDVALRKNLEECNVVISQDLVTKVHSRVRNDWKAAFTFFQWAGKQRAYTHSYREYHCVIAVLGKMRRSGSITRGFSGEFGQFQILPGTCEAFCVMANKFSAAAMPKSGALKPSAADDEDMDPTVADVTRDPDWSWKKQPNTAEEVVQLQGLLSALQQTCFKSGAYFWRWDGDTQGSFSVAVQFHP</sequence>
<keyword evidence="3" id="KW-1185">Reference proteome</keyword>
<dbReference type="Proteomes" id="UP001206925">
    <property type="component" value="Unassembled WGS sequence"/>
</dbReference>
<reference evidence="2" key="1">
    <citation type="submission" date="2022-06" db="EMBL/GenBank/DDBJ databases">
        <title>Uncovering the hologenomic basis of an extraordinary plant invasion.</title>
        <authorList>
            <person name="Bieker V.C."/>
            <person name="Martin M.D."/>
            <person name="Gilbert T."/>
            <person name="Hodgins K."/>
            <person name="Battlay P."/>
            <person name="Petersen B."/>
            <person name="Wilson J."/>
        </authorList>
    </citation>
    <scope>NUCLEOTIDE SEQUENCE</scope>
    <source>
        <strain evidence="2">AA19_3_7</strain>
        <tissue evidence="2">Leaf</tissue>
    </source>
</reference>
<name>A0AAD5GH05_AMBAR</name>
<dbReference type="PANTHER" id="PTHR31589:SF24">
    <property type="entry name" value="OS07G0205500 PROTEIN"/>
    <property type="match status" value="1"/>
</dbReference>
<evidence type="ECO:0000313" key="2">
    <source>
        <dbReference type="EMBL" id="KAI7740066.1"/>
    </source>
</evidence>
<protein>
    <recommendedName>
        <fullName evidence="1">Neprosin PEP catalytic domain-containing protein</fullName>
    </recommendedName>
</protein>
<evidence type="ECO:0000259" key="1">
    <source>
        <dbReference type="PROSITE" id="PS52045"/>
    </source>
</evidence>
<comment type="caution">
    <text evidence="2">The sequence shown here is derived from an EMBL/GenBank/DDBJ whole genome shotgun (WGS) entry which is preliminary data.</text>
</comment>
<dbReference type="EMBL" id="JAMZMK010008527">
    <property type="protein sequence ID" value="KAI7740066.1"/>
    <property type="molecule type" value="Genomic_DNA"/>
</dbReference>
<accession>A0AAD5GH05</accession>
<dbReference type="PROSITE" id="PS52045">
    <property type="entry name" value="NEPROSIN_PEP_CD"/>
    <property type="match status" value="1"/>
</dbReference>
<gene>
    <name evidence="2" type="ORF">M8C21_022128</name>
</gene>